<sequence>MSAHSQAPWKQKSHKAHPQQQAPFAPYVTTDAEETLVTNYNNVIANGVIKQ</sequence>
<feature type="region of interest" description="Disordered" evidence="1">
    <location>
        <begin position="1"/>
        <end position="25"/>
    </location>
</feature>
<name>A0A850PK14_9MYCO</name>
<accession>A0A850PK14</accession>
<gene>
    <name evidence="2" type="ORF">HLY00_5888</name>
</gene>
<dbReference type="AlphaFoldDB" id="A0A850PK14"/>
<dbReference type="EMBL" id="JABFYL010000027">
    <property type="protein sequence ID" value="NVN50838.1"/>
    <property type="molecule type" value="Genomic_DNA"/>
</dbReference>
<dbReference type="Proteomes" id="UP000570517">
    <property type="component" value="Unassembled WGS sequence"/>
</dbReference>
<evidence type="ECO:0000256" key="1">
    <source>
        <dbReference type="SAM" id="MobiDB-lite"/>
    </source>
</evidence>
<evidence type="ECO:0000313" key="2">
    <source>
        <dbReference type="EMBL" id="NVN50838.1"/>
    </source>
</evidence>
<protein>
    <submittedName>
        <fullName evidence="2">Uncharacterized protein</fullName>
    </submittedName>
</protein>
<keyword evidence="3" id="KW-1185">Reference proteome</keyword>
<organism evidence="2 3">
    <name type="scientific">Mycolicibacterium hippocampi</name>
    <dbReference type="NCBI Taxonomy" id="659824"/>
    <lineage>
        <taxon>Bacteria</taxon>
        <taxon>Bacillati</taxon>
        <taxon>Actinomycetota</taxon>
        <taxon>Actinomycetes</taxon>
        <taxon>Mycobacteriales</taxon>
        <taxon>Mycobacteriaceae</taxon>
        <taxon>Mycolicibacterium</taxon>
    </lineage>
</organism>
<proteinExistence type="predicted"/>
<evidence type="ECO:0000313" key="3">
    <source>
        <dbReference type="Proteomes" id="UP000570517"/>
    </source>
</evidence>
<comment type="caution">
    <text evidence="2">The sequence shown here is derived from an EMBL/GenBank/DDBJ whole genome shotgun (WGS) entry which is preliminary data.</text>
</comment>
<reference evidence="2 3" key="1">
    <citation type="submission" date="2020-05" db="EMBL/GenBank/DDBJ databases">
        <title>Draft genome sequence of Mycobacterium hippocampi DL, isolated from European seabass, Dicentrarchus labrax, reared in fish farms.</title>
        <authorList>
            <person name="Stathopoulou P."/>
            <person name="Asimakis E."/>
            <person name="Tzokas K."/>
            <person name="Batargias C."/>
            <person name="Tsiamis G."/>
        </authorList>
    </citation>
    <scope>NUCLEOTIDE SEQUENCE [LARGE SCALE GENOMIC DNA]</scope>
    <source>
        <strain evidence="2 3">DL</strain>
    </source>
</reference>